<evidence type="ECO:0000313" key="2">
    <source>
        <dbReference type="Proteomes" id="UP000038045"/>
    </source>
</evidence>
<name>A0A0N4ZXK3_PARTI</name>
<sequence>MPVALTTCGRILMYADQMKGYILNIKKLKKISMSKLELQGYWGIHIKFSFATITLCVEEPYVNLWSTKLSELFEGKRLRPYIHMKQNYDKEWVVKTGQRIDNLVDNKNKENVKVPETPKKEIKTPLKCNQMDTPRNGERTIIRNMNYKSPIETPVRRTQSDAITPWRSEVKGVKITDEMFIKANKNEGKSKGENVVSSPPSAKSPSLYTTTRENCCIMDKNNNNYQCDFDNVCDDFGSKRNFFKRLQQAA</sequence>
<feature type="region of interest" description="Disordered" evidence="1">
    <location>
        <begin position="185"/>
        <end position="205"/>
    </location>
</feature>
<organism evidence="2 3">
    <name type="scientific">Parastrongyloides trichosuri</name>
    <name type="common">Possum-specific nematode worm</name>
    <dbReference type="NCBI Taxonomy" id="131310"/>
    <lineage>
        <taxon>Eukaryota</taxon>
        <taxon>Metazoa</taxon>
        <taxon>Ecdysozoa</taxon>
        <taxon>Nematoda</taxon>
        <taxon>Chromadorea</taxon>
        <taxon>Rhabditida</taxon>
        <taxon>Tylenchina</taxon>
        <taxon>Panagrolaimomorpha</taxon>
        <taxon>Strongyloidoidea</taxon>
        <taxon>Strongyloididae</taxon>
        <taxon>Parastrongyloides</taxon>
    </lineage>
</organism>
<evidence type="ECO:0000313" key="3">
    <source>
        <dbReference type="WBParaSite" id="PTRK_0001341400.1"/>
    </source>
</evidence>
<evidence type="ECO:0000256" key="1">
    <source>
        <dbReference type="SAM" id="MobiDB-lite"/>
    </source>
</evidence>
<dbReference type="AlphaFoldDB" id="A0A0N4ZXK3"/>
<proteinExistence type="predicted"/>
<dbReference type="Proteomes" id="UP000038045">
    <property type="component" value="Unplaced"/>
</dbReference>
<reference evidence="3" key="1">
    <citation type="submission" date="2017-02" db="UniProtKB">
        <authorList>
            <consortium name="WormBaseParasite"/>
        </authorList>
    </citation>
    <scope>IDENTIFICATION</scope>
</reference>
<accession>A0A0N4ZXK3</accession>
<dbReference type="WBParaSite" id="PTRK_0001341400.1">
    <property type="protein sequence ID" value="PTRK_0001341400.1"/>
    <property type="gene ID" value="PTRK_0001341400"/>
</dbReference>
<keyword evidence="2" id="KW-1185">Reference proteome</keyword>
<protein>
    <submittedName>
        <fullName evidence="3">Uncharacterized protein</fullName>
    </submittedName>
</protein>